<sequence>MNLVIDEGNTTVKVAVFDTREEPEEVFTFKSPDVAEVMTSISKYPVTSSIYSSVATYNAALAGQIKKITSRFLELTHSVPLPIKINYATPETLGVDRIAGVVAAWKANPGEESFIIDAGTAITYDYVNSNGEYMGGNISPGITMRLKALNHYTTSLPLVAKSTAYPERGFNTESAILSGVMTGVINEVMSYITRSRNKNPHTNVIITGGDSRIIYDKLKSEQTTTIKEDSLLVLKGLNNILNYNNI</sequence>
<feature type="binding site" evidence="16">
    <location>
        <position position="87"/>
    </location>
    <ligand>
        <name>substrate</name>
    </ligand>
</feature>
<dbReference type="AlphaFoldDB" id="A0A9D9E3T3"/>
<keyword evidence="16" id="KW-0479">Metal-binding</keyword>
<evidence type="ECO:0000256" key="1">
    <source>
        <dbReference type="ARBA" id="ARBA00001206"/>
    </source>
</evidence>
<dbReference type="EMBL" id="JADIMW010000028">
    <property type="protein sequence ID" value="MBO8437848.1"/>
    <property type="molecule type" value="Genomic_DNA"/>
</dbReference>
<dbReference type="InterPro" id="IPR004619">
    <property type="entry name" value="Type_III_PanK"/>
</dbReference>
<reference evidence="17" key="1">
    <citation type="submission" date="2020-10" db="EMBL/GenBank/DDBJ databases">
        <authorList>
            <person name="Gilroy R."/>
        </authorList>
    </citation>
    <scope>NUCLEOTIDE SEQUENCE</scope>
    <source>
        <strain evidence="17">G3-4614</strain>
    </source>
</reference>
<dbReference type="GO" id="GO:0005737">
    <property type="term" value="C:cytoplasm"/>
    <property type="evidence" value="ECO:0007669"/>
    <property type="project" value="UniProtKB-SubCell"/>
</dbReference>
<evidence type="ECO:0000256" key="3">
    <source>
        <dbReference type="ARBA" id="ARBA00004496"/>
    </source>
</evidence>
<evidence type="ECO:0000313" key="17">
    <source>
        <dbReference type="EMBL" id="MBO8437848.1"/>
    </source>
</evidence>
<evidence type="ECO:0000256" key="6">
    <source>
        <dbReference type="ARBA" id="ARBA00012102"/>
    </source>
</evidence>
<keyword evidence="9 16" id="KW-0547">Nucleotide-binding</keyword>
<evidence type="ECO:0000256" key="12">
    <source>
        <dbReference type="ARBA" id="ARBA00022958"/>
    </source>
</evidence>
<feature type="active site" description="Proton acceptor" evidence="16">
    <location>
        <position position="96"/>
    </location>
</feature>
<comment type="subunit">
    <text evidence="5 16">Homodimer.</text>
</comment>
<dbReference type="GO" id="GO:0015937">
    <property type="term" value="P:coenzyme A biosynthetic process"/>
    <property type="evidence" value="ECO:0007669"/>
    <property type="project" value="UniProtKB-UniRule"/>
</dbReference>
<dbReference type="GO" id="GO:0005524">
    <property type="term" value="F:ATP binding"/>
    <property type="evidence" value="ECO:0007669"/>
    <property type="project" value="UniProtKB-UniRule"/>
</dbReference>
<name>A0A9D9E3T3_9BACT</name>
<feature type="binding site" evidence="16">
    <location>
        <position position="117"/>
    </location>
    <ligand>
        <name>K(+)</name>
        <dbReference type="ChEBI" id="CHEBI:29103"/>
    </ligand>
</feature>
<proteinExistence type="inferred from homology"/>
<feature type="binding site" evidence="16">
    <location>
        <position position="120"/>
    </location>
    <ligand>
        <name>ATP</name>
        <dbReference type="ChEBI" id="CHEBI:30616"/>
    </ligand>
</feature>
<keyword evidence="8 16" id="KW-0808">Transferase</keyword>
<dbReference type="Proteomes" id="UP000823636">
    <property type="component" value="Unassembled WGS sequence"/>
</dbReference>
<dbReference type="PANTHER" id="PTHR34265:SF1">
    <property type="entry name" value="TYPE III PANTOTHENATE KINASE"/>
    <property type="match status" value="1"/>
</dbReference>
<dbReference type="PANTHER" id="PTHR34265">
    <property type="entry name" value="TYPE III PANTOTHENATE KINASE"/>
    <property type="match status" value="1"/>
</dbReference>
<evidence type="ECO:0000256" key="9">
    <source>
        <dbReference type="ARBA" id="ARBA00022741"/>
    </source>
</evidence>
<dbReference type="GO" id="GO:0046872">
    <property type="term" value="F:metal ion binding"/>
    <property type="evidence" value="ECO:0007669"/>
    <property type="project" value="UniProtKB-KW"/>
</dbReference>
<dbReference type="InterPro" id="IPR043129">
    <property type="entry name" value="ATPase_NBD"/>
</dbReference>
<dbReference type="CDD" id="cd24015">
    <property type="entry name" value="ASKHA_NBD_PanK-III"/>
    <property type="match status" value="1"/>
</dbReference>
<keyword evidence="11 16" id="KW-0067">ATP-binding</keyword>
<comment type="cofactor">
    <cofactor evidence="16">
        <name>NH4(+)</name>
        <dbReference type="ChEBI" id="CHEBI:28938"/>
    </cofactor>
    <cofactor evidence="16">
        <name>K(+)</name>
        <dbReference type="ChEBI" id="CHEBI:29103"/>
    </cofactor>
    <text evidence="16">A monovalent cation. Ammonium or potassium.</text>
</comment>
<evidence type="ECO:0000256" key="7">
    <source>
        <dbReference type="ARBA" id="ARBA00022490"/>
    </source>
</evidence>
<comment type="cofactor">
    <cofactor evidence="2">
        <name>K(+)</name>
        <dbReference type="ChEBI" id="CHEBI:29103"/>
    </cofactor>
</comment>
<evidence type="ECO:0000256" key="2">
    <source>
        <dbReference type="ARBA" id="ARBA00001958"/>
    </source>
</evidence>
<dbReference type="Pfam" id="PF03309">
    <property type="entry name" value="Pan_kinase"/>
    <property type="match status" value="1"/>
</dbReference>
<keyword evidence="7 16" id="KW-0963">Cytoplasm</keyword>
<reference evidence="17" key="2">
    <citation type="journal article" date="2021" name="PeerJ">
        <title>Extensive microbial diversity within the chicken gut microbiome revealed by metagenomics and culture.</title>
        <authorList>
            <person name="Gilroy R."/>
            <person name="Ravi A."/>
            <person name="Getino M."/>
            <person name="Pursley I."/>
            <person name="Horton D.L."/>
            <person name="Alikhan N.F."/>
            <person name="Baker D."/>
            <person name="Gharbi K."/>
            <person name="Hall N."/>
            <person name="Watson M."/>
            <person name="Adriaenssens E.M."/>
            <person name="Foster-Nyarko E."/>
            <person name="Jarju S."/>
            <person name="Secka A."/>
            <person name="Antonio M."/>
            <person name="Oren A."/>
            <person name="Chaudhuri R.R."/>
            <person name="La Ragione R."/>
            <person name="Hildebrand F."/>
            <person name="Pallen M.J."/>
        </authorList>
    </citation>
    <scope>NUCLEOTIDE SEQUENCE</scope>
    <source>
        <strain evidence="17">G3-4614</strain>
    </source>
</reference>
<comment type="catalytic activity">
    <reaction evidence="1 16">
        <text>(R)-pantothenate + ATP = (R)-4'-phosphopantothenate + ADP + H(+)</text>
        <dbReference type="Rhea" id="RHEA:16373"/>
        <dbReference type="ChEBI" id="CHEBI:10986"/>
        <dbReference type="ChEBI" id="CHEBI:15378"/>
        <dbReference type="ChEBI" id="CHEBI:29032"/>
        <dbReference type="ChEBI" id="CHEBI:30616"/>
        <dbReference type="ChEBI" id="CHEBI:456216"/>
        <dbReference type="EC" id="2.7.1.33"/>
    </reaction>
</comment>
<keyword evidence="12 16" id="KW-0630">Potassium</keyword>
<organism evidence="17 18">
    <name type="scientific">Candidatus Caccoplasma merdipullorum</name>
    <dbReference type="NCBI Taxonomy" id="2840718"/>
    <lineage>
        <taxon>Bacteria</taxon>
        <taxon>Pseudomonadati</taxon>
        <taxon>Bacteroidota</taxon>
        <taxon>Bacteroidia</taxon>
        <taxon>Bacteroidales</taxon>
        <taxon>Bacteroidaceae</taxon>
        <taxon>Bacteroidaceae incertae sedis</taxon>
        <taxon>Candidatus Caccoplasma</taxon>
    </lineage>
</organism>
<comment type="caution">
    <text evidence="17">The sequence shown here is derived from an EMBL/GenBank/DDBJ whole genome shotgun (WGS) entry which is preliminary data.</text>
</comment>
<evidence type="ECO:0000256" key="13">
    <source>
        <dbReference type="ARBA" id="ARBA00022993"/>
    </source>
</evidence>
<evidence type="ECO:0000256" key="5">
    <source>
        <dbReference type="ARBA" id="ARBA00011738"/>
    </source>
</evidence>
<dbReference type="HAMAP" id="MF_01274">
    <property type="entry name" value="Pantothen_kinase_3"/>
    <property type="match status" value="1"/>
</dbReference>
<dbReference type="NCBIfam" id="TIGR00671">
    <property type="entry name" value="baf"/>
    <property type="match status" value="1"/>
</dbReference>
<evidence type="ECO:0000256" key="15">
    <source>
        <dbReference type="ARBA" id="ARBA00040883"/>
    </source>
</evidence>
<evidence type="ECO:0000313" key="18">
    <source>
        <dbReference type="Proteomes" id="UP000823636"/>
    </source>
</evidence>
<comment type="subcellular location">
    <subcellularLocation>
        <location evidence="3 16">Cytoplasm</location>
    </subcellularLocation>
</comment>
<comment type="similarity">
    <text evidence="14 16">Belongs to the type III pantothenate kinase family.</text>
</comment>
<evidence type="ECO:0000256" key="4">
    <source>
        <dbReference type="ARBA" id="ARBA00005225"/>
    </source>
</evidence>
<feature type="binding site" evidence="16">
    <location>
        <begin position="94"/>
        <end position="97"/>
    </location>
    <ligand>
        <name>substrate</name>
    </ligand>
</feature>
<comment type="pathway">
    <text evidence="4 16">Cofactor biosynthesis; coenzyme A biosynthesis; CoA from (R)-pantothenate: step 1/5.</text>
</comment>
<gene>
    <name evidence="16" type="primary">coaX</name>
    <name evidence="17" type="ORF">IAC54_02975</name>
</gene>
<evidence type="ECO:0000256" key="16">
    <source>
        <dbReference type="HAMAP-Rule" id="MF_01274"/>
    </source>
</evidence>
<dbReference type="SUPFAM" id="SSF53067">
    <property type="entry name" value="Actin-like ATPase domain"/>
    <property type="match status" value="2"/>
</dbReference>
<protein>
    <recommendedName>
        <fullName evidence="15 16">Type III pantothenate kinase</fullName>
        <ecNumber evidence="6 16">2.7.1.33</ecNumber>
    </recommendedName>
    <alternativeName>
        <fullName evidence="16">PanK-III</fullName>
    </alternativeName>
    <alternativeName>
        <fullName evidence="16">Pantothenic acid kinase</fullName>
    </alternativeName>
</protein>
<keyword evidence="13 16" id="KW-0173">Coenzyme A biosynthesis</keyword>
<dbReference type="GO" id="GO:0004594">
    <property type="term" value="F:pantothenate kinase activity"/>
    <property type="evidence" value="ECO:0007669"/>
    <property type="project" value="UniProtKB-UniRule"/>
</dbReference>
<keyword evidence="10 16" id="KW-0418">Kinase</keyword>
<evidence type="ECO:0000256" key="11">
    <source>
        <dbReference type="ARBA" id="ARBA00022840"/>
    </source>
</evidence>
<feature type="binding site" evidence="16">
    <location>
        <begin position="6"/>
        <end position="13"/>
    </location>
    <ligand>
        <name>ATP</name>
        <dbReference type="ChEBI" id="CHEBI:30616"/>
    </ligand>
</feature>
<evidence type="ECO:0000256" key="8">
    <source>
        <dbReference type="ARBA" id="ARBA00022679"/>
    </source>
</evidence>
<evidence type="ECO:0000256" key="10">
    <source>
        <dbReference type="ARBA" id="ARBA00022777"/>
    </source>
</evidence>
<comment type="function">
    <text evidence="16">Catalyzes the phosphorylation of pantothenate (Pan), the first step in CoA biosynthesis.</text>
</comment>
<accession>A0A9D9E3T3</accession>
<evidence type="ECO:0000256" key="14">
    <source>
        <dbReference type="ARBA" id="ARBA00038036"/>
    </source>
</evidence>
<dbReference type="Gene3D" id="3.30.420.40">
    <property type="match status" value="1"/>
</dbReference>
<dbReference type="EC" id="2.7.1.33" evidence="6 16"/>
<feature type="binding site" evidence="16">
    <location>
        <position position="172"/>
    </location>
    <ligand>
        <name>substrate</name>
    </ligand>
</feature>